<dbReference type="VEuPathDB" id="FungiDB:MAPG_07789"/>
<keyword evidence="3" id="KW-1185">Reference proteome</keyword>
<organism evidence="2 3">
    <name type="scientific">Magnaporthiopsis poae (strain ATCC 64411 / 73-15)</name>
    <name type="common">Kentucky bluegrass fungus</name>
    <name type="synonym">Magnaporthe poae</name>
    <dbReference type="NCBI Taxonomy" id="644358"/>
    <lineage>
        <taxon>Eukaryota</taxon>
        <taxon>Fungi</taxon>
        <taxon>Dikarya</taxon>
        <taxon>Ascomycota</taxon>
        <taxon>Pezizomycotina</taxon>
        <taxon>Sordariomycetes</taxon>
        <taxon>Sordariomycetidae</taxon>
        <taxon>Magnaporthales</taxon>
        <taxon>Magnaporthaceae</taxon>
        <taxon>Magnaporthiopsis</taxon>
    </lineage>
</organism>
<dbReference type="EMBL" id="ADBL01001892">
    <property type="status" value="NOT_ANNOTATED_CDS"/>
    <property type="molecule type" value="Genomic_DNA"/>
</dbReference>
<accession>A0A0C4E5L7</accession>
<reference evidence="1" key="2">
    <citation type="submission" date="2010-05" db="EMBL/GenBank/DDBJ databases">
        <title>The Genome Sequence of Magnaporthe poae strain ATCC 64411.</title>
        <authorList>
            <consortium name="The Broad Institute Genome Sequencing Platform"/>
            <consortium name="Broad Institute Genome Sequencing Center for Infectious Disease"/>
            <person name="Ma L.-J."/>
            <person name="Dead R."/>
            <person name="Young S."/>
            <person name="Zeng Q."/>
            <person name="Koehrsen M."/>
            <person name="Alvarado L."/>
            <person name="Berlin A."/>
            <person name="Chapman S.B."/>
            <person name="Chen Z."/>
            <person name="Freedman E."/>
            <person name="Gellesch M."/>
            <person name="Goldberg J."/>
            <person name="Griggs A."/>
            <person name="Gujja S."/>
            <person name="Heilman E.R."/>
            <person name="Heiman D."/>
            <person name="Hepburn T."/>
            <person name="Howarth C."/>
            <person name="Jen D."/>
            <person name="Larson L."/>
            <person name="Mehta T."/>
            <person name="Neiman D."/>
            <person name="Pearson M."/>
            <person name="Roberts A."/>
            <person name="Saif S."/>
            <person name="Shea T."/>
            <person name="Shenoy N."/>
            <person name="Sisk P."/>
            <person name="Stolte C."/>
            <person name="Sykes S."/>
            <person name="Walk T."/>
            <person name="White J."/>
            <person name="Yandava C."/>
            <person name="Haas B."/>
            <person name="Nusbaum C."/>
            <person name="Birren B."/>
        </authorList>
    </citation>
    <scope>NUCLEOTIDE SEQUENCE</scope>
    <source>
        <strain evidence="1">ATCC 64411</strain>
    </source>
</reference>
<dbReference type="EnsemblFungi" id="MAPG_07789T0">
    <property type="protein sequence ID" value="MAPG_07789T0"/>
    <property type="gene ID" value="MAPG_07789"/>
</dbReference>
<evidence type="ECO:0000313" key="3">
    <source>
        <dbReference type="Proteomes" id="UP000011715"/>
    </source>
</evidence>
<dbReference type="AlphaFoldDB" id="A0A0C4E5L7"/>
<protein>
    <submittedName>
        <fullName evidence="1 2">Uncharacterized protein</fullName>
    </submittedName>
</protein>
<reference evidence="2" key="4">
    <citation type="journal article" date="2015" name="G3 (Bethesda)">
        <title>Genome sequences of three phytopathogenic species of the Magnaporthaceae family of fungi.</title>
        <authorList>
            <person name="Okagaki L.H."/>
            <person name="Nunes C.C."/>
            <person name="Sailsbery J."/>
            <person name="Clay B."/>
            <person name="Brown D."/>
            <person name="John T."/>
            <person name="Oh Y."/>
            <person name="Young N."/>
            <person name="Fitzgerald M."/>
            <person name="Haas B.J."/>
            <person name="Zeng Q."/>
            <person name="Young S."/>
            <person name="Adiconis X."/>
            <person name="Fan L."/>
            <person name="Levin J.Z."/>
            <person name="Mitchell T.K."/>
            <person name="Okubara P.A."/>
            <person name="Farman M.L."/>
            <person name="Kohn L.M."/>
            <person name="Birren B."/>
            <person name="Ma L.-J."/>
            <person name="Dean R.A."/>
        </authorList>
    </citation>
    <scope>NUCLEOTIDE SEQUENCE</scope>
    <source>
        <strain evidence="2">ATCC 64411 / 73-15</strain>
    </source>
</reference>
<reference evidence="3" key="1">
    <citation type="submission" date="2010-05" db="EMBL/GenBank/DDBJ databases">
        <title>The genome sequence of Magnaporthe poae strain ATCC 64411.</title>
        <authorList>
            <person name="Ma L.-J."/>
            <person name="Dead R."/>
            <person name="Young S."/>
            <person name="Zeng Q."/>
            <person name="Koehrsen M."/>
            <person name="Alvarado L."/>
            <person name="Berlin A."/>
            <person name="Chapman S.B."/>
            <person name="Chen Z."/>
            <person name="Freedman E."/>
            <person name="Gellesch M."/>
            <person name="Goldberg J."/>
            <person name="Griggs A."/>
            <person name="Gujja S."/>
            <person name="Heilman E.R."/>
            <person name="Heiman D."/>
            <person name="Hepburn T."/>
            <person name="Howarth C."/>
            <person name="Jen D."/>
            <person name="Larson L."/>
            <person name="Mehta T."/>
            <person name="Neiman D."/>
            <person name="Pearson M."/>
            <person name="Roberts A."/>
            <person name="Saif S."/>
            <person name="Shea T."/>
            <person name="Shenoy N."/>
            <person name="Sisk P."/>
            <person name="Stolte C."/>
            <person name="Sykes S."/>
            <person name="Walk T."/>
            <person name="White J."/>
            <person name="Yandava C."/>
            <person name="Haas B."/>
            <person name="Nusbaum C."/>
            <person name="Birren B."/>
        </authorList>
    </citation>
    <scope>NUCLEOTIDE SEQUENCE [LARGE SCALE GENOMIC DNA]</scope>
    <source>
        <strain evidence="3">ATCC 64411 / 73-15</strain>
    </source>
</reference>
<dbReference type="EMBL" id="GL876972">
    <property type="protein sequence ID" value="KLU88806.1"/>
    <property type="molecule type" value="Genomic_DNA"/>
</dbReference>
<evidence type="ECO:0000313" key="1">
    <source>
        <dbReference type="EMBL" id="KLU88806.1"/>
    </source>
</evidence>
<proteinExistence type="predicted"/>
<sequence length="101" mass="10947">MVATYIPSSSNVIKLRIHGAGGVRERRARGDAGISAHVLSPGSGKNACELPASGAAWLFFFFSFLVPPFSVHEPGCIWFWNQPLRHPWLSGIQSLLEEVGG</sequence>
<reference evidence="2" key="5">
    <citation type="submission" date="2015-06" db="UniProtKB">
        <authorList>
            <consortium name="EnsemblFungi"/>
        </authorList>
    </citation>
    <scope>IDENTIFICATION</scope>
    <source>
        <strain evidence="2">ATCC 64411</strain>
    </source>
</reference>
<name>A0A0C4E5L7_MAGP6</name>
<gene>
    <name evidence="1" type="ORF">MAPG_07789</name>
</gene>
<evidence type="ECO:0000313" key="2">
    <source>
        <dbReference type="EnsemblFungi" id="MAPG_07789T0"/>
    </source>
</evidence>
<dbReference type="Proteomes" id="UP000011715">
    <property type="component" value="Unassembled WGS sequence"/>
</dbReference>
<reference evidence="1" key="3">
    <citation type="submission" date="2011-03" db="EMBL/GenBank/DDBJ databases">
        <title>Annotation of Magnaporthe poae ATCC 64411.</title>
        <authorList>
            <person name="Ma L.-J."/>
            <person name="Dead R."/>
            <person name="Young S.K."/>
            <person name="Zeng Q."/>
            <person name="Gargeya S."/>
            <person name="Fitzgerald M."/>
            <person name="Haas B."/>
            <person name="Abouelleil A."/>
            <person name="Alvarado L."/>
            <person name="Arachchi H.M."/>
            <person name="Berlin A."/>
            <person name="Brown A."/>
            <person name="Chapman S.B."/>
            <person name="Chen Z."/>
            <person name="Dunbar C."/>
            <person name="Freedman E."/>
            <person name="Gearin G."/>
            <person name="Gellesch M."/>
            <person name="Goldberg J."/>
            <person name="Griggs A."/>
            <person name="Gujja S."/>
            <person name="Heiman D."/>
            <person name="Howarth C."/>
            <person name="Larson L."/>
            <person name="Lui A."/>
            <person name="MacDonald P.J.P."/>
            <person name="Mehta T."/>
            <person name="Montmayeur A."/>
            <person name="Murphy C."/>
            <person name="Neiman D."/>
            <person name="Pearson M."/>
            <person name="Priest M."/>
            <person name="Roberts A."/>
            <person name="Saif S."/>
            <person name="Shea T."/>
            <person name="Shenoy N."/>
            <person name="Sisk P."/>
            <person name="Stolte C."/>
            <person name="Sykes S."/>
            <person name="Yandava C."/>
            <person name="Wortman J."/>
            <person name="Nusbaum C."/>
            <person name="Birren B."/>
        </authorList>
    </citation>
    <scope>NUCLEOTIDE SEQUENCE</scope>
    <source>
        <strain evidence="1">ATCC 64411</strain>
    </source>
</reference>